<dbReference type="EMBL" id="CM001377">
    <property type="protein sequence ID" value="EHM09318.1"/>
    <property type="molecule type" value="Genomic_DNA"/>
</dbReference>
<dbReference type="eggNOG" id="ENOG5031JEE">
    <property type="taxonomic scope" value="Bacteria"/>
</dbReference>
<evidence type="ECO:0000313" key="2">
    <source>
        <dbReference type="Proteomes" id="UP000005730"/>
    </source>
</evidence>
<protein>
    <submittedName>
        <fullName evidence="1">Uncharacterized protein</fullName>
    </submittedName>
</protein>
<dbReference type="HOGENOM" id="CLU_808084_0_0_0"/>
<dbReference type="AlphaFoldDB" id="H0UN39"/>
<dbReference type="RefSeq" id="WP_006582810.1">
    <property type="nucleotide sequence ID" value="NZ_CM001377.1"/>
</dbReference>
<dbReference type="STRING" id="926567.TheveDRAFT_0131"/>
<organism evidence="1 2">
    <name type="scientific">Thermanaerovibrio velox DSM 12556</name>
    <dbReference type="NCBI Taxonomy" id="926567"/>
    <lineage>
        <taxon>Bacteria</taxon>
        <taxon>Thermotogati</taxon>
        <taxon>Synergistota</taxon>
        <taxon>Synergistia</taxon>
        <taxon>Synergistales</taxon>
        <taxon>Synergistaceae</taxon>
        <taxon>Thermanaerovibrio</taxon>
    </lineage>
</organism>
<accession>H0UN39</accession>
<reference evidence="1 2" key="1">
    <citation type="submission" date="2011-10" db="EMBL/GenBank/DDBJ databases">
        <title>The Noncontiguous Finished genome of Thermanaerovibrio velox DSM 12556.</title>
        <authorList>
            <consortium name="US DOE Joint Genome Institute (JGI-PGF)"/>
            <person name="Lucas S."/>
            <person name="Copeland A."/>
            <person name="Lapidus A."/>
            <person name="Glavina del Rio T."/>
            <person name="Dalin E."/>
            <person name="Tice H."/>
            <person name="Bruce D."/>
            <person name="Goodwin L."/>
            <person name="Pitluck S."/>
            <person name="Peters L."/>
            <person name="Mikhailova N."/>
            <person name="Teshima H."/>
            <person name="Kyrpides N."/>
            <person name="Mavromatis K."/>
            <person name="Ivanova N."/>
            <person name="Markowitz V."/>
            <person name="Cheng J.-F."/>
            <person name="Hugenholtz P."/>
            <person name="Woyke T."/>
            <person name="Wu D."/>
            <person name="Spring S."/>
            <person name="Brambilla E.-M."/>
            <person name="Klenk H.-P."/>
            <person name="Eisen J.A."/>
        </authorList>
    </citation>
    <scope>NUCLEOTIDE SEQUENCE [LARGE SCALE GENOMIC DNA]</scope>
    <source>
        <strain evidence="1 2">DSM 12556</strain>
    </source>
</reference>
<name>H0UN39_9BACT</name>
<dbReference type="Proteomes" id="UP000005730">
    <property type="component" value="Chromosome"/>
</dbReference>
<keyword evidence="2" id="KW-1185">Reference proteome</keyword>
<dbReference type="OrthoDB" id="2741at2"/>
<evidence type="ECO:0000313" key="1">
    <source>
        <dbReference type="EMBL" id="EHM09318.1"/>
    </source>
</evidence>
<gene>
    <name evidence="1" type="ORF">TheveDRAFT_0131</name>
</gene>
<sequence length="290" mass="32995">MSLESVLLLFDFYHPAWDFSTVERAGEDPSFLAELVECGLVKEREGAFVLTESGVQEFERLRDECFLDSLPGGAPSDPVRWLRRNRLELAFKGAFAGRWGNKRTYPGLKLNFLAPEMEMIFNGRDFVGWRILDAPSPGTLELDLMLLFDYDFSCYVGMPRHPEDLEGVLNSDRVLMVMVDPEDIPGALSKLGGAHRWLWDRRRVFGGSFDLDCQGQDSVTWWVWVTEEETGAAALCRRLEPFGEALCGPSKPLDLWVLSQEALEDSRGEETFYDLFHRWGHRVFASKAVG</sequence>
<proteinExistence type="predicted"/>